<gene>
    <name evidence="1" type="ORF">susfortuna_gp1</name>
</gene>
<organism evidence="1 2">
    <name type="scientific">Clostridium phage susfortuna</name>
    <dbReference type="NCBI Taxonomy" id="2316154"/>
    <lineage>
        <taxon>Viruses</taxon>
        <taxon>Duplodnaviria</taxon>
        <taxon>Heunggongvirae</taxon>
        <taxon>Uroviricota</taxon>
        <taxon>Caudoviricetes</taxon>
        <taxon>Guelinviridae</taxon>
        <taxon>Susfortunavirus</taxon>
        <taxon>Susfortunavirus susfortuna</taxon>
    </lineage>
</organism>
<protein>
    <submittedName>
        <fullName evidence="1">Uncharacterized protein</fullName>
    </submittedName>
</protein>
<reference evidence="2" key="1">
    <citation type="submission" date="2018-05" db="EMBL/GenBank/DDBJ databases">
        <title>Novel Clostridium perfringens phage susfortuna.</title>
        <authorList>
            <person name="Kot W."/>
            <person name="Ploeger M."/>
            <person name="Pedersen J."/>
            <person name="Hansen L.H."/>
        </authorList>
    </citation>
    <scope>NUCLEOTIDE SEQUENCE [LARGE SCALE GENOMIC DNA]</scope>
</reference>
<accession>A0A385IRU9</accession>
<proteinExistence type="predicted"/>
<keyword evidence="2" id="KW-1185">Reference proteome</keyword>
<dbReference type="Gene3D" id="3.40.190.220">
    <property type="match status" value="1"/>
</dbReference>
<dbReference type="Proteomes" id="UP000262963">
    <property type="component" value="Segment"/>
</dbReference>
<evidence type="ECO:0000313" key="1">
    <source>
        <dbReference type="EMBL" id="AXY86141.1"/>
    </source>
</evidence>
<evidence type="ECO:0000313" key="2">
    <source>
        <dbReference type="Proteomes" id="UP000262963"/>
    </source>
</evidence>
<name>A0A385IRU9_9CAUD</name>
<sequence>MTKFLNKLKEEQQGCELFEGREALKINDLLGKKLTLSNVDVVKNITDKFTGELKSVVVLGFEEYPKNFVYANAPISNFFLGVADGNFKEMKEEIKNNHISVEVEQLHNKKYNNDYFWLKIL</sequence>
<dbReference type="EMBL" id="MH393889">
    <property type="protein sequence ID" value="AXY86141.1"/>
    <property type="molecule type" value="Genomic_DNA"/>
</dbReference>